<sequence>MDQQCEPTERIGNDTSMTDHSAKLPPTTENTSLTMLDVMQARLLEFQFQNHSLRISASNVAAMAGYHPYKNLPELLLQLVYQGHWGGALLQKDAQLLGLTMITPQEALNALAKKAGVDKTLREALQTVKRGKVTTIEKAQALKSTLASQEVKRHLSPREWEQFREGVRSAVDTNYGVVHENAALDEYQKLCGWPVSERNAAIRSWAFARSEDFTDEPDMGDLKTAVPIKEAESLPVRPTEHGDCVSPPNNKKQKTVIDLTIVSETVDSKCKVDACMPSSSVELNADRSPLSVSASCISSKANSSGREKNDLIELDAFVEAEVELTISTDTKKDMLKTTKSTLSVTMEKVEDKVTPYFYILGSVDGIRDELTSPFENEEAADLNDDDSWSIRSIIVECKQRMRRLHSPPPLYEQIQVSIYCLMYGVNDADIVQVLRQDDKTTPNDGESNREPQSTIKDFLKSDLTQDSAKAGKVSESQHKEGKPHMLVSRVSLDDPALQHKTNWTTIVLPRLRAFVDAVYAIRSSDDLRYRLLASSSESELGSVAAWEFLHEQCPWLVQCDTAFSRVSA</sequence>
<feature type="region of interest" description="Disordered" evidence="1">
    <location>
        <begin position="438"/>
        <end position="458"/>
    </location>
</feature>
<dbReference type="OrthoDB" id="48653at2759"/>
<gene>
    <name evidence="2" type="ORF">FisN_11Lh256</name>
</gene>
<feature type="compositionally biased region" description="Basic and acidic residues" evidence="1">
    <location>
        <begin position="438"/>
        <end position="449"/>
    </location>
</feature>
<name>A0A1Z5J723_FISSO</name>
<organism evidence="2 3">
    <name type="scientific">Fistulifera solaris</name>
    <name type="common">Oleaginous diatom</name>
    <dbReference type="NCBI Taxonomy" id="1519565"/>
    <lineage>
        <taxon>Eukaryota</taxon>
        <taxon>Sar</taxon>
        <taxon>Stramenopiles</taxon>
        <taxon>Ochrophyta</taxon>
        <taxon>Bacillariophyta</taxon>
        <taxon>Bacillariophyceae</taxon>
        <taxon>Bacillariophycidae</taxon>
        <taxon>Naviculales</taxon>
        <taxon>Naviculaceae</taxon>
        <taxon>Fistulifera</taxon>
    </lineage>
</organism>
<evidence type="ECO:0000313" key="3">
    <source>
        <dbReference type="Proteomes" id="UP000198406"/>
    </source>
</evidence>
<evidence type="ECO:0000313" key="2">
    <source>
        <dbReference type="EMBL" id="GAX09770.1"/>
    </source>
</evidence>
<evidence type="ECO:0000256" key="1">
    <source>
        <dbReference type="SAM" id="MobiDB-lite"/>
    </source>
</evidence>
<dbReference type="Proteomes" id="UP000198406">
    <property type="component" value="Unassembled WGS sequence"/>
</dbReference>
<dbReference type="InParanoid" id="A0A1Z5J723"/>
<reference evidence="2 3" key="1">
    <citation type="journal article" date="2015" name="Plant Cell">
        <title>Oil accumulation by the oleaginous diatom Fistulifera solaris as revealed by the genome and transcriptome.</title>
        <authorList>
            <person name="Tanaka T."/>
            <person name="Maeda Y."/>
            <person name="Veluchamy A."/>
            <person name="Tanaka M."/>
            <person name="Abida H."/>
            <person name="Marechal E."/>
            <person name="Bowler C."/>
            <person name="Muto M."/>
            <person name="Sunaga Y."/>
            <person name="Tanaka M."/>
            <person name="Yoshino T."/>
            <person name="Taniguchi T."/>
            <person name="Fukuda Y."/>
            <person name="Nemoto M."/>
            <person name="Matsumoto M."/>
            <person name="Wong P.S."/>
            <person name="Aburatani S."/>
            <person name="Fujibuchi W."/>
        </authorList>
    </citation>
    <scope>NUCLEOTIDE SEQUENCE [LARGE SCALE GENOMIC DNA]</scope>
    <source>
        <strain evidence="2 3">JPCC DA0580</strain>
    </source>
</reference>
<proteinExistence type="predicted"/>
<keyword evidence="3" id="KW-1185">Reference proteome</keyword>
<protein>
    <submittedName>
        <fullName evidence="2">Uncharacterized protein</fullName>
    </submittedName>
</protein>
<accession>A0A1Z5J723</accession>
<dbReference type="AlphaFoldDB" id="A0A1Z5J723"/>
<feature type="region of interest" description="Disordered" evidence="1">
    <location>
        <begin position="1"/>
        <end position="29"/>
    </location>
</feature>
<comment type="caution">
    <text evidence="2">The sequence shown here is derived from an EMBL/GenBank/DDBJ whole genome shotgun (WGS) entry which is preliminary data.</text>
</comment>
<dbReference type="EMBL" id="BDSP01000013">
    <property type="protein sequence ID" value="GAX09770.1"/>
    <property type="molecule type" value="Genomic_DNA"/>
</dbReference>